<evidence type="ECO:0000259" key="2">
    <source>
        <dbReference type="Pfam" id="PF00857"/>
    </source>
</evidence>
<gene>
    <name evidence="3" type="ORF">HEB94_000058</name>
</gene>
<sequence>MTSTSLPSIDAQRTALLVMDFQPAIVGSLPDADALLDRTADTIAAVRAKGGTIGYVRVAFEDADYAAIPETNKAFSQLGKARVLQSDDAVSAVHEKLTPQSGDIVVRKVRIGGMSTTDLDQQLRERGIDTLVLSGVATSGVVLSTLTDAADKDYRLFVLSDGVADSDPEVHDVLVNKVFARSAYVIDTAEFRSLLSA</sequence>
<dbReference type="PRINTS" id="PR01398">
    <property type="entry name" value="ISCHRISMTASE"/>
</dbReference>
<protein>
    <submittedName>
        <fullName evidence="3">Nicotinamidase-related amidase</fullName>
    </submittedName>
</protein>
<reference evidence="3" key="1">
    <citation type="submission" date="2020-10" db="EMBL/GenBank/DDBJ databases">
        <title>Sequencing the genomes of 1000 actinobacteria strains.</title>
        <authorList>
            <person name="Klenk H.-P."/>
        </authorList>
    </citation>
    <scope>NUCLEOTIDE SEQUENCE</scope>
    <source>
        <strain evidence="3">DSM 45354</strain>
    </source>
</reference>
<dbReference type="AlphaFoldDB" id="A0A927R8R2"/>
<evidence type="ECO:0000256" key="1">
    <source>
        <dbReference type="ARBA" id="ARBA00022801"/>
    </source>
</evidence>
<dbReference type="PANTHER" id="PTHR43540:SF7">
    <property type="entry name" value="ISOCHORISMATASE FAMILY PROTEIN YECD"/>
    <property type="match status" value="1"/>
</dbReference>
<dbReference type="RefSeq" id="WP_192748090.1">
    <property type="nucleotide sequence ID" value="NZ_BAABJL010000055.1"/>
</dbReference>
<dbReference type="InterPro" id="IPR000868">
    <property type="entry name" value="Isochorismatase-like_dom"/>
</dbReference>
<accession>A0A927R8R2</accession>
<evidence type="ECO:0000313" key="3">
    <source>
        <dbReference type="EMBL" id="MBE1603210.1"/>
    </source>
</evidence>
<dbReference type="PANTHER" id="PTHR43540">
    <property type="entry name" value="PEROXYUREIDOACRYLATE/UREIDOACRYLATE AMIDOHYDROLASE-RELATED"/>
    <property type="match status" value="1"/>
</dbReference>
<dbReference type="Pfam" id="PF00857">
    <property type="entry name" value="Isochorismatase"/>
    <property type="match status" value="1"/>
</dbReference>
<dbReference type="InterPro" id="IPR050272">
    <property type="entry name" value="Isochorismatase-like_hydrls"/>
</dbReference>
<dbReference type="GO" id="GO:0008908">
    <property type="term" value="F:isochorismatase activity"/>
    <property type="evidence" value="ECO:0007669"/>
    <property type="project" value="InterPro"/>
</dbReference>
<keyword evidence="4" id="KW-1185">Reference proteome</keyword>
<dbReference type="Proteomes" id="UP000638648">
    <property type="component" value="Unassembled WGS sequence"/>
</dbReference>
<proteinExistence type="predicted"/>
<dbReference type="InterPro" id="IPR036380">
    <property type="entry name" value="Isochorismatase-like_sf"/>
</dbReference>
<dbReference type="SUPFAM" id="SSF52499">
    <property type="entry name" value="Isochorismatase-like hydrolases"/>
    <property type="match status" value="1"/>
</dbReference>
<dbReference type="CDD" id="cd00431">
    <property type="entry name" value="cysteine_hydrolases"/>
    <property type="match status" value="1"/>
</dbReference>
<comment type="caution">
    <text evidence="3">The sequence shown here is derived from an EMBL/GenBank/DDBJ whole genome shotgun (WGS) entry which is preliminary data.</text>
</comment>
<dbReference type="EMBL" id="JADBEM010000001">
    <property type="protein sequence ID" value="MBE1603210.1"/>
    <property type="molecule type" value="Genomic_DNA"/>
</dbReference>
<dbReference type="InterPro" id="IPR016291">
    <property type="entry name" value="Isochorismatase"/>
</dbReference>
<name>A0A927R8R2_9ACTN</name>
<dbReference type="Gene3D" id="3.40.50.850">
    <property type="entry name" value="Isochorismatase-like"/>
    <property type="match status" value="1"/>
</dbReference>
<organism evidence="3 4">
    <name type="scientific">Actinopolymorpha pittospori</name>
    <dbReference type="NCBI Taxonomy" id="648752"/>
    <lineage>
        <taxon>Bacteria</taxon>
        <taxon>Bacillati</taxon>
        <taxon>Actinomycetota</taxon>
        <taxon>Actinomycetes</taxon>
        <taxon>Propionibacteriales</taxon>
        <taxon>Actinopolymorphaceae</taxon>
        <taxon>Actinopolymorpha</taxon>
    </lineage>
</organism>
<evidence type="ECO:0000313" key="4">
    <source>
        <dbReference type="Proteomes" id="UP000638648"/>
    </source>
</evidence>
<feature type="domain" description="Isochorismatase-like" evidence="2">
    <location>
        <begin position="14"/>
        <end position="190"/>
    </location>
</feature>
<keyword evidence="1" id="KW-0378">Hydrolase</keyword>